<reference evidence="1" key="1">
    <citation type="journal article" date="2015" name="Nature">
        <title>Complex archaea that bridge the gap between prokaryotes and eukaryotes.</title>
        <authorList>
            <person name="Spang A."/>
            <person name="Saw J.H."/>
            <person name="Jorgensen S.L."/>
            <person name="Zaremba-Niedzwiedzka K."/>
            <person name="Martijn J."/>
            <person name="Lind A.E."/>
            <person name="van Eijk R."/>
            <person name="Schleper C."/>
            <person name="Guy L."/>
            <person name="Ettema T.J."/>
        </authorList>
    </citation>
    <scope>NUCLEOTIDE SEQUENCE</scope>
</reference>
<dbReference type="AlphaFoldDB" id="A0A0F9NEN9"/>
<evidence type="ECO:0000313" key="1">
    <source>
        <dbReference type="EMBL" id="KKN17990.1"/>
    </source>
</evidence>
<protein>
    <submittedName>
        <fullName evidence="1">Uncharacterized protein</fullName>
    </submittedName>
</protein>
<accession>A0A0F9NEN9</accession>
<gene>
    <name evidence="1" type="ORF">LCGC14_0960160</name>
</gene>
<sequence length="124" mass="13957">MKKFKIDLSKYAVTVKVNKRNDKGGIELVTEEIVYPIKDNLHQWLRLPGIFKDGVQIVDACDLAKQIRDAGDDIVLDEHEMGLLKTAMNKLIAQEPDPRTGAQALGGTIHEECIRRIFKAEEVS</sequence>
<comment type="caution">
    <text evidence="1">The sequence shown here is derived from an EMBL/GenBank/DDBJ whole genome shotgun (WGS) entry which is preliminary data.</text>
</comment>
<organism evidence="1">
    <name type="scientific">marine sediment metagenome</name>
    <dbReference type="NCBI Taxonomy" id="412755"/>
    <lineage>
        <taxon>unclassified sequences</taxon>
        <taxon>metagenomes</taxon>
        <taxon>ecological metagenomes</taxon>
    </lineage>
</organism>
<name>A0A0F9NEN9_9ZZZZ</name>
<dbReference type="EMBL" id="LAZR01003470">
    <property type="protein sequence ID" value="KKN17990.1"/>
    <property type="molecule type" value="Genomic_DNA"/>
</dbReference>
<proteinExistence type="predicted"/>